<gene>
    <name evidence="1" type="ORF">EUGRSUZ_E01235</name>
</gene>
<dbReference type="Gramene" id="KCW72786">
    <property type="protein sequence ID" value="KCW72786"/>
    <property type="gene ID" value="EUGRSUZ_E01235"/>
</dbReference>
<proteinExistence type="predicted"/>
<dbReference type="EMBL" id="KK198757">
    <property type="protein sequence ID" value="KCW72786.1"/>
    <property type="molecule type" value="Genomic_DNA"/>
</dbReference>
<dbReference type="InParanoid" id="A0A059C3K5"/>
<accession>A0A059C3K5</accession>
<evidence type="ECO:0000313" key="1">
    <source>
        <dbReference type="EMBL" id="KCW72786.1"/>
    </source>
</evidence>
<reference evidence="1" key="1">
    <citation type="submission" date="2013-07" db="EMBL/GenBank/DDBJ databases">
        <title>The genome of Eucalyptus grandis.</title>
        <authorList>
            <person name="Schmutz J."/>
            <person name="Hayes R."/>
            <person name="Myburg A."/>
            <person name="Tuskan G."/>
            <person name="Grattapaglia D."/>
            <person name="Rokhsar D.S."/>
        </authorList>
    </citation>
    <scope>NUCLEOTIDE SEQUENCE</scope>
    <source>
        <tissue evidence="1">Leaf extractions</tissue>
    </source>
</reference>
<dbReference type="AlphaFoldDB" id="A0A059C3K5"/>
<sequence length="75" mass="8975">MFINIKDRRKSLLRSLNFGLFHGKNMRCHFSGPTMQLRLHMSHQSWHAREFEEFVSCGCMAIFFHFEKKKKPISS</sequence>
<organism evidence="1">
    <name type="scientific">Eucalyptus grandis</name>
    <name type="common">Flooded gum</name>
    <dbReference type="NCBI Taxonomy" id="71139"/>
    <lineage>
        <taxon>Eukaryota</taxon>
        <taxon>Viridiplantae</taxon>
        <taxon>Streptophyta</taxon>
        <taxon>Embryophyta</taxon>
        <taxon>Tracheophyta</taxon>
        <taxon>Spermatophyta</taxon>
        <taxon>Magnoliopsida</taxon>
        <taxon>eudicotyledons</taxon>
        <taxon>Gunneridae</taxon>
        <taxon>Pentapetalae</taxon>
        <taxon>rosids</taxon>
        <taxon>malvids</taxon>
        <taxon>Myrtales</taxon>
        <taxon>Myrtaceae</taxon>
        <taxon>Myrtoideae</taxon>
        <taxon>Eucalypteae</taxon>
        <taxon>Eucalyptus</taxon>
    </lineage>
</organism>
<name>A0A059C3K5_EUCGR</name>
<protein>
    <submittedName>
        <fullName evidence="1">Uncharacterized protein</fullName>
    </submittedName>
</protein>